<feature type="compositionally biased region" description="Acidic residues" evidence="7">
    <location>
        <begin position="218"/>
        <end position="230"/>
    </location>
</feature>
<feature type="compositionally biased region" description="Pro residues" evidence="7">
    <location>
        <begin position="259"/>
        <end position="268"/>
    </location>
</feature>
<evidence type="ECO:0000256" key="7">
    <source>
        <dbReference type="SAM" id="MobiDB-lite"/>
    </source>
</evidence>
<accession>A0A8S9WUY4</accession>
<evidence type="ECO:0000313" key="8">
    <source>
        <dbReference type="EMBL" id="KAF6200552.1"/>
    </source>
</evidence>
<reference evidence="8" key="1">
    <citation type="journal article" date="2021" name="Mol. Ecol. Resour.">
        <title>Apolygus lucorum genome provides insights into omnivorousness and mesophyll feeding.</title>
        <authorList>
            <person name="Liu Y."/>
            <person name="Liu H."/>
            <person name="Wang H."/>
            <person name="Huang T."/>
            <person name="Liu B."/>
            <person name="Yang B."/>
            <person name="Yin L."/>
            <person name="Li B."/>
            <person name="Zhang Y."/>
            <person name="Zhang S."/>
            <person name="Jiang F."/>
            <person name="Zhang X."/>
            <person name="Ren Y."/>
            <person name="Wang B."/>
            <person name="Wang S."/>
            <person name="Lu Y."/>
            <person name="Wu K."/>
            <person name="Fan W."/>
            <person name="Wang G."/>
        </authorList>
    </citation>
    <scope>NUCLEOTIDE SEQUENCE</scope>
    <source>
        <strain evidence="8">12Hb</strain>
    </source>
</reference>
<feature type="coiled-coil region" evidence="6">
    <location>
        <begin position="288"/>
        <end position="346"/>
    </location>
</feature>
<keyword evidence="5" id="KW-0206">Cytoskeleton</keyword>
<comment type="caution">
    <text evidence="8">The sequence shown here is derived from an EMBL/GenBank/DDBJ whole genome shotgun (WGS) entry which is preliminary data.</text>
</comment>
<feature type="coiled-coil region" evidence="6">
    <location>
        <begin position="901"/>
        <end position="1050"/>
    </location>
</feature>
<dbReference type="PANTHER" id="PTHR23162">
    <property type="entry name" value="OUTER DENSE FIBER OF SPERM TAILS 2"/>
    <property type="match status" value="1"/>
</dbReference>
<dbReference type="InterPro" id="IPR026099">
    <property type="entry name" value="Odf2-rel"/>
</dbReference>
<dbReference type="Proteomes" id="UP000466442">
    <property type="component" value="Unassembled WGS sequence"/>
</dbReference>
<evidence type="ECO:0000256" key="1">
    <source>
        <dbReference type="ARBA" id="ARBA00004300"/>
    </source>
</evidence>
<keyword evidence="3" id="KW-0963">Cytoplasm</keyword>
<feature type="region of interest" description="Disordered" evidence="7">
    <location>
        <begin position="419"/>
        <end position="515"/>
    </location>
</feature>
<organism evidence="8 9">
    <name type="scientific">Apolygus lucorum</name>
    <name type="common">Small green plant bug</name>
    <name type="synonym">Lygocoris lucorum</name>
    <dbReference type="NCBI Taxonomy" id="248454"/>
    <lineage>
        <taxon>Eukaryota</taxon>
        <taxon>Metazoa</taxon>
        <taxon>Ecdysozoa</taxon>
        <taxon>Arthropoda</taxon>
        <taxon>Hexapoda</taxon>
        <taxon>Insecta</taxon>
        <taxon>Pterygota</taxon>
        <taxon>Neoptera</taxon>
        <taxon>Paraneoptera</taxon>
        <taxon>Hemiptera</taxon>
        <taxon>Heteroptera</taxon>
        <taxon>Panheteroptera</taxon>
        <taxon>Cimicomorpha</taxon>
        <taxon>Miridae</taxon>
        <taxon>Mirini</taxon>
        <taxon>Apolygus</taxon>
    </lineage>
</organism>
<sequence length="1298" mass="143406">MKRRSRQTKKENPSKVVKSSNLRSEENLRGNRFQGLHQKKQSSSETSLLLYKQLNKVIDVLKYDFNTKAEGPTLIATPFIRVAADKDSRTKMADAPRMSLEEEIKSILTEVEQAPDIPTKKKILEEEQNKLTKERDEHRKEIQELEDTTAKVQKDLEDAEDDEVKDNLTNQLTEINENKTKLKEELSGLVRAISQVTQAFANLEEKEKEELAKKEKIDEDELETTTDEEEGIPRGAEAIVVAPAFVDNAPGGAPASSGPTPPGPPPTPDGKKDEADFPLYDNAVLTELQEADERAAKASKAIEAVREQLAVYAKKDEMTDEDIKMMEEKQKELMAKMQEFEEITKKVQYLVGLVDVASSQLGPPQKQMLPNLEGERPPGTGASSQPEDTLPKVIVCGTGDIDQVPKIIVCEPTKARDGKHPLYHQIQGKQKEGTTSKTGIQETASKTAMGQGSGYPPGTTSGYPGSPSGYPGAQGGWPGPPGSPGGYPGTPGGWPGPPGSQGGYPGSQGGYPGSPGGYPGYPGGMGGYPGQTFPGSGIYGMGGAGMPGYPGPGMVGPQGTMLPGGMPLPICGPCQPNKPKKHKSHKKKETCPAVCPENCHELGEMLEATLNMTDKLAEQNTELEGSRYELQEAVLNKEKQYDGLALQLDSMKMELKNVKNENTYLKNMVAKNAQCPGAQGDQLRCGEKAGMKKTGGLCRKDLNTMPMCKAQAYKEMGLAIPRPDNKPPCPGAKFAASMGWNENQGCRNELSKSVNCPDMQGASGNTCSCTTKGPSQCPMHGGRSVNPTRPQNLGSGDVGGSNCPCGCLGQVAQCKKADMEAVVQTMEQEVKSLQKELELVQAERRGLALQKKLLNCMADTGTGGAYSGARSLDDSPSAGMRSQPPPNKPLVLLQKPTPENLSAVELQLNSLREQYRKLQEDYNAKVEEVSMVRVEYEAAKRDALALLEKCREAEARVDDLLERLRIIELEKNKMAGSKDQMMELDQQLIIAKQRYREGQEELEEIKTTMQDQMLQLEEYRNKYLTAQQTVEEQRRQIDIMELENNRISEQVNLEIQRVKTQFQEKLQELTPLPDMLKATQLKLQECDQLRQLAERNVEQLLNQVDDIKDQNKKLESELEELKKNSATQNAERSNLTSSLSTGEKKIEEIKSENNKLRATVARLEEVALNNDRRLDEKNHEVLQLQTQLETLREESARQVSRTKDRCEAIRRTLQSQISQLETQLAQSRAAARTAQKDRDEIRQRMQAQITSLNDNFEQAQLRIRSLQSHVNYLKSSYTNIFAPEHSIGPKQIDGLSTC</sequence>
<evidence type="ECO:0000256" key="2">
    <source>
        <dbReference type="ARBA" id="ARBA00009316"/>
    </source>
</evidence>
<comment type="similarity">
    <text evidence="2">Belongs to the ODF2 family.</text>
</comment>
<dbReference type="GO" id="GO:1902017">
    <property type="term" value="P:regulation of cilium assembly"/>
    <property type="evidence" value="ECO:0007669"/>
    <property type="project" value="TreeGrafter"/>
</dbReference>
<name>A0A8S9WUY4_APOLU</name>
<comment type="subcellular location">
    <subcellularLocation>
        <location evidence="1">Cytoplasm</location>
        <location evidence="1">Cytoskeleton</location>
        <location evidence="1">Microtubule organizing center</location>
        <location evidence="1">Centrosome</location>
    </subcellularLocation>
</comment>
<gene>
    <name evidence="8" type="ORF">GE061_004995</name>
</gene>
<dbReference type="OrthoDB" id="6616309at2759"/>
<proteinExistence type="inferred from homology"/>
<dbReference type="PANTHER" id="PTHR23162:SF10">
    <property type="entry name" value="FI13205P"/>
    <property type="match status" value="1"/>
</dbReference>
<evidence type="ECO:0000313" key="9">
    <source>
        <dbReference type="Proteomes" id="UP000466442"/>
    </source>
</evidence>
<feature type="region of interest" description="Disordered" evidence="7">
    <location>
        <begin position="360"/>
        <end position="389"/>
    </location>
</feature>
<dbReference type="EMBL" id="WIXP02000013">
    <property type="protein sequence ID" value="KAF6200552.1"/>
    <property type="molecule type" value="Genomic_DNA"/>
</dbReference>
<feature type="coiled-coil region" evidence="6">
    <location>
        <begin position="1076"/>
        <end position="1269"/>
    </location>
</feature>
<evidence type="ECO:0000256" key="4">
    <source>
        <dbReference type="ARBA" id="ARBA00023054"/>
    </source>
</evidence>
<feature type="compositionally biased region" description="Low complexity" evidence="7">
    <location>
        <begin position="454"/>
        <end position="471"/>
    </location>
</feature>
<feature type="region of interest" description="Disordered" evidence="7">
    <location>
        <begin position="1"/>
        <end position="45"/>
    </location>
</feature>
<evidence type="ECO:0000256" key="3">
    <source>
        <dbReference type="ARBA" id="ARBA00022490"/>
    </source>
</evidence>
<feature type="compositionally biased region" description="Gly residues" evidence="7">
    <location>
        <begin position="484"/>
        <end position="515"/>
    </location>
</feature>
<dbReference type="GO" id="GO:0005813">
    <property type="term" value="C:centrosome"/>
    <property type="evidence" value="ECO:0007669"/>
    <property type="project" value="UniProtKB-SubCell"/>
</dbReference>
<protein>
    <submittedName>
        <fullName evidence="8">Uncharacterized protein</fullName>
    </submittedName>
</protein>
<evidence type="ECO:0000256" key="5">
    <source>
        <dbReference type="ARBA" id="ARBA00023212"/>
    </source>
</evidence>
<feature type="coiled-coil region" evidence="6">
    <location>
        <begin position="816"/>
        <end position="850"/>
    </location>
</feature>
<evidence type="ECO:0000256" key="6">
    <source>
        <dbReference type="SAM" id="Coils"/>
    </source>
</evidence>
<feature type="coiled-coil region" evidence="6">
    <location>
        <begin position="641"/>
        <end position="668"/>
    </location>
</feature>
<feature type="region of interest" description="Disordered" evidence="7">
    <location>
        <begin position="865"/>
        <end position="886"/>
    </location>
</feature>
<feature type="compositionally biased region" description="Polar residues" evidence="7">
    <location>
        <begin position="435"/>
        <end position="448"/>
    </location>
</feature>
<feature type="compositionally biased region" description="Basic and acidic residues" evidence="7">
    <location>
        <begin position="206"/>
        <end position="217"/>
    </location>
</feature>
<keyword evidence="4 6" id="KW-0175">Coiled coil</keyword>
<keyword evidence="9" id="KW-1185">Reference proteome</keyword>
<feature type="region of interest" description="Disordered" evidence="7">
    <location>
        <begin position="206"/>
        <end position="278"/>
    </location>
</feature>